<evidence type="ECO:0000256" key="2">
    <source>
        <dbReference type="ARBA" id="ARBA00023163"/>
    </source>
</evidence>
<name>R7WG26_AEGTA</name>
<sequence length="367" mass="40713">MAIEPLCDNLDAVAATDQPYDGEQLTIYNYDLTDPNSTVLSPANQASTYLLGGVTSRGLCSVNSSLGQNQFPIAAGGSPEHHQSRSNDALHSISHMLMEDVDERVDICQGEAALQATEQPFRDILGQPLTTPLSPYICNRSLFLPNQPLTSVGRASGSSFPTLDCQRRGVEEATTFAPSIHKLVIYLEKGILSISQLTTKAKTGERSENAIFALADQREWDILQGRDHKHHAITTCAIIRNENFDRVLLYGRKSFDQITKLRERMAATGNNNTLKGRSKGRQKLWARKQQRKELVDLRALLFHFAQAVAEDNHLFANELLKMIREHSSADGDCTERLAFYLADGLEACLAGIGGQVYKNLMERRTSH</sequence>
<dbReference type="ExpressionAtlas" id="R7WG26">
    <property type="expression patterns" value="baseline"/>
</dbReference>
<dbReference type="InterPro" id="IPR005202">
    <property type="entry name" value="TF_GRAS"/>
</dbReference>
<organism evidence="4">
    <name type="scientific">Aegilops tauschii</name>
    <name type="common">Tausch's goatgrass</name>
    <name type="synonym">Aegilops squarrosa</name>
    <dbReference type="NCBI Taxonomy" id="37682"/>
    <lineage>
        <taxon>Eukaryota</taxon>
        <taxon>Viridiplantae</taxon>
        <taxon>Streptophyta</taxon>
        <taxon>Embryophyta</taxon>
        <taxon>Tracheophyta</taxon>
        <taxon>Spermatophyta</taxon>
        <taxon>Magnoliopsida</taxon>
        <taxon>Liliopsida</taxon>
        <taxon>Poales</taxon>
        <taxon>Poaceae</taxon>
        <taxon>BOP clade</taxon>
        <taxon>Pooideae</taxon>
        <taxon>Triticodae</taxon>
        <taxon>Triticeae</taxon>
        <taxon>Triticinae</taxon>
        <taxon>Aegilops</taxon>
    </lineage>
</organism>
<evidence type="ECO:0000256" key="1">
    <source>
        <dbReference type="ARBA" id="ARBA00023015"/>
    </source>
</evidence>
<evidence type="ECO:0000313" key="4">
    <source>
        <dbReference type="EnsemblPlants" id="EMT19599"/>
    </source>
</evidence>
<evidence type="ECO:0000256" key="3">
    <source>
        <dbReference type="PROSITE-ProRule" id="PRU01191"/>
    </source>
</evidence>
<comment type="similarity">
    <text evidence="3">Belongs to the GRAS family.</text>
</comment>
<proteinExistence type="inferred from homology"/>
<accession>R7WG26</accession>
<keyword evidence="2" id="KW-0804">Transcription</keyword>
<dbReference type="Pfam" id="PF03514">
    <property type="entry name" value="GRAS"/>
    <property type="match status" value="1"/>
</dbReference>
<dbReference type="PROSITE" id="PS50985">
    <property type="entry name" value="GRAS"/>
    <property type="match status" value="1"/>
</dbReference>
<keyword evidence="1" id="KW-0805">Transcription regulation</keyword>
<comment type="caution">
    <text evidence="3">Lacks conserved residue(s) required for the propagation of feature annotation.</text>
</comment>
<reference evidence="4" key="1">
    <citation type="submission" date="2015-06" db="UniProtKB">
        <authorList>
            <consortium name="EnsemblPlants"/>
        </authorList>
    </citation>
    <scope>IDENTIFICATION</scope>
</reference>
<dbReference type="EnsemblPlants" id="EMT19599">
    <property type="protein sequence ID" value="EMT19599"/>
    <property type="gene ID" value="F775_22515"/>
</dbReference>
<protein>
    <submittedName>
        <fullName evidence="4">Uncharacterized protein</fullName>
    </submittedName>
</protein>
<dbReference type="AlphaFoldDB" id="R7WG26"/>